<name>C3JA42_POREA</name>
<evidence type="ECO:0000256" key="3">
    <source>
        <dbReference type="ARBA" id="ARBA00022449"/>
    </source>
</evidence>
<keyword evidence="7" id="KW-0406">Ion transport</keyword>
<evidence type="ECO:0000256" key="1">
    <source>
        <dbReference type="ARBA" id="ARBA00004651"/>
    </source>
</evidence>
<keyword evidence="4" id="KW-1003">Cell membrane</keyword>
<evidence type="ECO:0000256" key="6">
    <source>
        <dbReference type="ARBA" id="ARBA00022989"/>
    </source>
</evidence>
<feature type="transmembrane region" description="Helical" evidence="10">
    <location>
        <begin position="317"/>
        <end position="338"/>
    </location>
</feature>
<feature type="transmembrane region" description="Helical" evidence="10">
    <location>
        <begin position="159"/>
        <end position="179"/>
    </location>
</feature>
<dbReference type="eggNOG" id="COG0534">
    <property type="taxonomic scope" value="Bacteria"/>
</dbReference>
<evidence type="ECO:0000256" key="7">
    <source>
        <dbReference type="ARBA" id="ARBA00023065"/>
    </source>
</evidence>
<organism evidence="11 12">
    <name type="scientific">Porphyromonas endodontalis (strain ATCC 35406 / DSM 24491 / JCM 8526 / CCUG 16442 / BCRC 14492 / NCTC 13058 / HG 370)</name>
    <name type="common">Bacteroides endodontalis</name>
    <dbReference type="NCBI Taxonomy" id="553175"/>
    <lineage>
        <taxon>Bacteria</taxon>
        <taxon>Pseudomonadati</taxon>
        <taxon>Bacteroidota</taxon>
        <taxon>Bacteroidia</taxon>
        <taxon>Bacteroidales</taxon>
        <taxon>Porphyromonadaceae</taxon>
        <taxon>Porphyromonas</taxon>
    </lineage>
</organism>
<feature type="transmembrane region" description="Helical" evidence="10">
    <location>
        <begin position="276"/>
        <end position="297"/>
    </location>
</feature>
<dbReference type="Pfam" id="PF01554">
    <property type="entry name" value="MatE"/>
    <property type="match status" value="2"/>
</dbReference>
<protein>
    <recommendedName>
        <fullName evidence="9">Multidrug-efflux transporter</fullName>
    </recommendedName>
</protein>
<dbReference type="GO" id="GO:0015297">
    <property type="term" value="F:antiporter activity"/>
    <property type="evidence" value="ECO:0007669"/>
    <property type="project" value="UniProtKB-KW"/>
</dbReference>
<dbReference type="PIRSF" id="PIRSF006603">
    <property type="entry name" value="DinF"/>
    <property type="match status" value="1"/>
</dbReference>
<keyword evidence="6 10" id="KW-1133">Transmembrane helix</keyword>
<proteinExistence type="predicted"/>
<keyword evidence="2" id="KW-0813">Transport</keyword>
<dbReference type="NCBIfam" id="TIGR00797">
    <property type="entry name" value="matE"/>
    <property type="match status" value="1"/>
</dbReference>
<evidence type="ECO:0000256" key="8">
    <source>
        <dbReference type="ARBA" id="ARBA00023136"/>
    </source>
</evidence>
<dbReference type="InterPro" id="IPR050222">
    <property type="entry name" value="MATE_MdtK"/>
</dbReference>
<dbReference type="Proteomes" id="UP000004295">
    <property type="component" value="Unassembled WGS sequence"/>
</dbReference>
<reference evidence="11 12" key="1">
    <citation type="submission" date="2009-04" db="EMBL/GenBank/DDBJ databases">
        <authorList>
            <person name="Sebastian Y."/>
            <person name="Madupu R."/>
            <person name="Durkin A.S."/>
            <person name="Torralba M."/>
            <person name="Methe B."/>
            <person name="Sutton G.G."/>
            <person name="Strausberg R.L."/>
            <person name="Nelson K.E."/>
        </authorList>
    </citation>
    <scope>NUCLEOTIDE SEQUENCE [LARGE SCALE GENOMIC DNA]</scope>
    <source>
        <strain evidence="12">ATCC 35406 / BCRC 14492 / JCM 8526 / NCTC 13058 / HG 370</strain>
    </source>
</reference>
<sequence>MLRLQRAHYKPLLSIGIPIMIGQVAIVLVSFVDNIMVGNHSLDELAAAAFVNNFLNLLLVLGMGFSYGLTPLVAESHKLNRPERAGLYLKGSMLLNTLLALALGGIALGLSPFLEFFNLESRLMPLAQPYYYLQVISFVVSMLFNGLKQFYDGMSRTRLPMYITIAGVGINILLNWGLIYGRMGLPEWGLYGAGIATLISRIAMVVLLGLSFFSDRSLGKERNGFFAGRLDRSILKPLTLLGTPVAIQLGLETASFTIAVIFVARIGSFALAAHQVVNTVTVLGFLMYYGLGSATAIRVSHYRAIEDYQEAKNVAQAAHQIGIVMAFVAMIVIFAIRGKVSLLFNPDERLAPLVAITLIPVVIYQLGDMLQIVYANALRGLEHVRKLVPISILCHLLVAPILGYLFAFVLMANYPEWQLLAVWSAFPISLTLIGILLYRDFYKNCNKESLQLKS</sequence>
<evidence type="ECO:0000256" key="2">
    <source>
        <dbReference type="ARBA" id="ARBA00022448"/>
    </source>
</evidence>
<keyword evidence="12" id="KW-1185">Reference proteome</keyword>
<feature type="transmembrane region" description="Helical" evidence="10">
    <location>
        <begin position="417"/>
        <end position="438"/>
    </location>
</feature>
<evidence type="ECO:0000313" key="12">
    <source>
        <dbReference type="Proteomes" id="UP000004295"/>
    </source>
</evidence>
<feature type="transmembrane region" description="Helical" evidence="10">
    <location>
        <begin position="86"/>
        <end position="110"/>
    </location>
</feature>
<feature type="transmembrane region" description="Helical" evidence="10">
    <location>
        <begin position="130"/>
        <end position="147"/>
    </location>
</feature>
<keyword evidence="5 10" id="KW-0812">Transmembrane</keyword>
<dbReference type="GO" id="GO:0006811">
    <property type="term" value="P:monoatomic ion transport"/>
    <property type="evidence" value="ECO:0007669"/>
    <property type="project" value="UniProtKB-KW"/>
</dbReference>
<dbReference type="InterPro" id="IPR048279">
    <property type="entry name" value="MdtK-like"/>
</dbReference>
<feature type="transmembrane region" description="Helical" evidence="10">
    <location>
        <begin position="191"/>
        <end position="213"/>
    </location>
</feature>
<dbReference type="RefSeq" id="WP_004333274.1">
    <property type="nucleotide sequence ID" value="NZ_ACNN01000016.1"/>
</dbReference>
<dbReference type="PANTHER" id="PTHR43298:SF2">
    <property type="entry name" value="FMN_FAD EXPORTER YEEO-RELATED"/>
    <property type="match status" value="1"/>
</dbReference>
<keyword evidence="8 10" id="KW-0472">Membrane</keyword>
<feature type="transmembrane region" description="Helical" evidence="10">
    <location>
        <begin position="234"/>
        <end position="264"/>
    </location>
</feature>
<evidence type="ECO:0000256" key="10">
    <source>
        <dbReference type="SAM" id="Phobius"/>
    </source>
</evidence>
<feature type="transmembrane region" description="Helical" evidence="10">
    <location>
        <begin position="387"/>
        <end position="411"/>
    </location>
</feature>
<evidence type="ECO:0000313" key="11">
    <source>
        <dbReference type="EMBL" id="EEN83001.1"/>
    </source>
</evidence>
<accession>C3JA42</accession>
<dbReference type="PANTHER" id="PTHR43298">
    <property type="entry name" value="MULTIDRUG RESISTANCE PROTEIN NORM-RELATED"/>
    <property type="match status" value="1"/>
</dbReference>
<dbReference type="InterPro" id="IPR002528">
    <property type="entry name" value="MATE_fam"/>
</dbReference>
<evidence type="ECO:0000256" key="9">
    <source>
        <dbReference type="ARBA" id="ARBA00031636"/>
    </source>
</evidence>
<evidence type="ECO:0000256" key="4">
    <source>
        <dbReference type="ARBA" id="ARBA00022475"/>
    </source>
</evidence>
<gene>
    <name evidence="11" type="ORF">POREN0001_0965</name>
</gene>
<dbReference type="AlphaFoldDB" id="C3JA42"/>
<feature type="transmembrane region" description="Helical" evidence="10">
    <location>
        <begin position="54"/>
        <end position="74"/>
    </location>
</feature>
<dbReference type="STRING" id="553175.POREN0001_0965"/>
<feature type="transmembrane region" description="Helical" evidence="10">
    <location>
        <begin position="12"/>
        <end position="32"/>
    </location>
</feature>
<keyword evidence="3" id="KW-0050">Antiport</keyword>
<evidence type="ECO:0000256" key="5">
    <source>
        <dbReference type="ARBA" id="ARBA00022692"/>
    </source>
</evidence>
<dbReference type="GO" id="GO:0005886">
    <property type="term" value="C:plasma membrane"/>
    <property type="evidence" value="ECO:0007669"/>
    <property type="project" value="UniProtKB-SubCell"/>
</dbReference>
<dbReference type="GO" id="GO:0042910">
    <property type="term" value="F:xenobiotic transmembrane transporter activity"/>
    <property type="evidence" value="ECO:0007669"/>
    <property type="project" value="InterPro"/>
</dbReference>
<comment type="caution">
    <text evidence="11">The sequence shown here is derived from an EMBL/GenBank/DDBJ whole genome shotgun (WGS) entry which is preliminary data.</text>
</comment>
<dbReference type="EMBL" id="ACNN01000016">
    <property type="protein sequence ID" value="EEN83001.1"/>
    <property type="molecule type" value="Genomic_DNA"/>
</dbReference>
<feature type="transmembrane region" description="Helical" evidence="10">
    <location>
        <begin position="350"/>
        <end position="375"/>
    </location>
</feature>
<comment type="subcellular location">
    <subcellularLocation>
        <location evidence="1">Cell membrane</location>
        <topology evidence="1">Multi-pass membrane protein</topology>
    </subcellularLocation>
</comment>